<dbReference type="CDD" id="cd07043">
    <property type="entry name" value="STAS_anti-anti-sigma_factors"/>
    <property type="match status" value="1"/>
</dbReference>
<feature type="domain" description="STAS" evidence="1">
    <location>
        <begin position="1"/>
        <end position="109"/>
    </location>
</feature>
<dbReference type="Pfam" id="PF01740">
    <property type="entry name" value="STAS"/>
    <property type="match status" value="1"/>
</dbReference>
<dbReference type="InterPro" id="IPR036513">
    <property type="entry name" value="STAS_dom_sf"/>
</dbReference>
<evidence type="ECO:0000313" key="3">
    <source>
        <dbReference type="Proteomes" id="UP000183469"/>
    </source>
</evidence>
<proteinExistence type="predicted"/>
<dbReference type="EMBL" id="FNQG01000004">
    <property type="protein sequence ID" value="SDZ89850.1"/>
    <property type="molecule type" value="Genomic_DNA"/>
</dbReference>
<dbReference type="Pfam" id="PF01636">
    <property type="entry name" value="APH"/>
    <property type="match status" value="1"/>
</dbReference>
<dbReference type="PROSITE" id="PS50801">
    <property type="entry name" value="STAS"/>
    <property type="match status" value="1"/>
</dbReference>
<dbReference type="InterPro" id="IPR011009">
    <property type="entry name" value="Kinase-like_dom_sf"/>
</dbReference>
<dbReference type="InterPro" id="IPR002575">
    <property type="entry name" value="Aminoglycoside_PTrfase"/>
</dbReference>
<protein>
    <submittedName>
        <fullName evidence="2">TIGR02172 family protein</fullName>
    </submittedName>
</protein>
<dbReference type="InterPro" id="IPR002645">
    <property type="entry name" value="STAS_dom"/>
</dbReference>
<dbReference type="Gene3D" id="3.30.750.24">
    <property type="entry name" value="STAS domain"/>
    <property type="match status" value="1"/>
</dbReference>
<dbReference type="PANTHER" id="PTHR33495:SF14">
    <property type="entry name" value="ANTI-SIGMA FACTOR ANTAGONIST"/>
    <property type="match status" value="1"/>
</dbReference>
<name>A0A1H3WSA7_SELRU</name>
<reference evidence="2 3" key="1">
    <citation type="submission" date="2016-10" db="EMBL/GenBank/DDBJ databases">
        <authorList>
            <person name="de Groot N.N."/>
        </authorList>
    </citation>
    <scope>NUCLEOTIDE SEQUENCE [LARGE SCALE GENOMIC DNA]</scope>
    <source>
        <strain evidence="2 3">DSM 2872</strain>
    </source>
</reference>
<dbReference type="SUPFAM" id="SSF56112">
    <property type="entry name" value="Protein kinase-like (PK-like)"/>
    <property type="match status" value="1"/>
</dbReference>
<accession>A0A1H3WSA7</accession>
<evidence type="ECO:0000259" key="1">
    <source>
        <dbReference type="PROSITE" id="PS50801"/>
    </source>
</evidence>
<dbReference type="OrthoDB" id="9794628at2"/>
<organism evidence="2 3">
    <name type="scientific">Selenomonas ruminantium</name>
    <dbReference type="NCBI Taxonomy" id="971"/>
    <lineage>
        <taxon>Bacteria</taxon>
        <taxon>Bacillati</taxon>
        <taxon>Bacillota</taxon>
        <taxon>Negativicutes</taxon>
        <taxon>Selenomonadales</taxon>
        <taxon>Selenomonadaceae</taxon>
        <taxon>Selenomonas</taxon>
    </lineage>
</organism>
<dbReference type="Gene3D" id="3.90.1200.10">
    <property type="match status" value="1"/>
</dbReference>
<sequence length="396" mass="45077">MDNFTLVIPLEGKIDSVNAAEVGRNIAKKRAAQEHQAVIFDAKKLTFISSAGLRVIMQVVKEEKVQKHEQVSMIEVSKEVYNILEMTGFTEFMEVQKAYREISLEGSELIAEGFFGKVYRLDEETIVKVYGEGEASIPLIKREHSRAKQAFVKGIPTAIAYDIVRVGNQYGSVFELLQARSFNDWAQEYEADRAQLDELMQLYVDCLKQVHATEMERGVLPMARDNMLESLSALQDCLPAEMIERLRKLLAALPDDNHVVHGDFQMKNVLLCDGEPMLIDMETMCTGQPIFDLQGLYVAYKSFTEDEPDNSMAFLGLRMETADYIWQRIMALYFGTQNKAVLSALEDKIKVVASVRFLSLLTTTALKEHPLTELRVKHTREHLQELLLRVDSLNLR</sequence>
<dbReference type="SUPFAM" id="SSF52091">
    <property type="entry name" value="SpoIIaa-like"/>
    <property type="match status" value="1"/>
</dbReference>
<dbReference type="AlphaFoldDB" id="A0A1H3WSA7"/>
<dbReference type="Proteomes" id="UP000183469">
    <property type="component" value="Unassembled WGS sequence"/>
</dbReference>
<dbReference type="PANTHER" id="PTHR33495">
    <property type="entry name" value="ANTI-SIGMA FACTOR ANTAGONIST TM_1081-RELATED-RELATED"/>
    <property type="match status" value="1"/>
</dbReference>
<dbReference type="RefSeq" id="WP_074671523.1">
    <property type="nucleotide sequence ID" value="NZ_FNQG01000004.1"/>
</dbReference>
<evidence type="ECO:0000313" key="2">
    <source>
        <dbReference type="EMBL" id="SDZ89850.1"/>
    </source>
</evidence>
<dbReference type="GO" id="GO:0043856">
    <property type="term" value="F:anti-sigma factor antagonist activity"/>
    <property type="evidence" value="ECO:0007669"/>
    <property type="project" value="TreeGrafter"/>
</dbReference>
<gene>
    <name evidence="2" type="ORF">SAMN05660648_01135</name>
</gene>